<dbReference type="PANTHER" id="PTHR30287">
    <property type="entry name" value="MEMBRANE COMPONENT OF PREDICTED ABC SUPERFAMILY METABOLITE UPTAKE TRANSPORTER"/>
    <property type="match status" value="1"/>
</dbReference>
<dbReference type="EMBL" id="LCZJ02000012">
    <property type="protein sequence ID" value="KTD88579.1"/>
    <property type="molecule type" value="Genomic_DNA"/>
</dbReference>
<feature type="transmembrane region" description="Helical" evidence="1">
    <location>
        <begin position="311"/>
        <end position="333"/>
    </location>
</feature>
<feature type="transmembrane region" description="Helical" evidence="1">
    <location>
        <begin position="431"/>
        <end position="453"/>
    </location>
</feature>
<keyword evidence="1" id="KW-0472">Membrane</keyword>
<evidence type="ECO:0000313" key="2">
    <source>
        <dbReference type="EMBL" id="KTD88579.1"/>
    </source>
</evidence>
<feature type="transmembrane region" description="Helical" evidence="1">
    <location>
        <begin position="360"/>
        <end position="378"/>
    </location>
</feature>
<evidence type="ECO:0008006" key="4">
    <source>
        <dbReference type="Google" id="ProtNLM"/>
    </source>
</evidence>
<keyword evidence="3" id="KW-1185">Reference proteome</keyword>
<evidence type="ECO:0000313" key="3">
    <source>
        <dbReference type="Proteomes" id="UP000054709"/>
    </source>
</evidence>
<organism evidence="2 3">
    <name type="scientific">Paenibacillus etheri</name>
    <dbReference type="NCBI Taxonomy" id="1306852"/>
    <lineage>
        <taxon>Bacteria</taxon>
        <taxon>Bacillati</taxon>
        <taxon>Bacillota</taxon>
        <taxon>Bacilli</taxon>
        <taxon>Bacillales</taxon>
        <taxon>Paenibacillaceae</taxon>
        <taxon>Paenibacillus</taxon>
    </lineage>
</organism>
<sequence length="768" mass="85737">MFKLYNTRKQKSNLLLYLFVMLSVVIAVSISLAIPQIISETEHFLTGQVEELNGADLKVEATYASSAYDRKLDELKTDGLQISKQSAFSTTFKHDESEILGSLIIGDFGLQEDEIILFAPLAEELNIKQADQVSIGNQTYTVKDIESTSRAVDGQSEMIGYGKVSFYPLTNEMPNNFITLINGDRIDEVKSELKTIEPGYTYSTIEDKKQEIQTELNTNATTLNILNTMSYIMTILSVLSGIFMIIVQRQQDIAIMRLLSIRMKSIKKALRMELYLVFIIPVLLGSIASIPLARQLLVRSGIHNTEYDSSLIGRVLAGFLLFLLIYFIFINIATKALEAIHPLFVIRGDNISWKASKRKVTWLSVLFALLTLVVYAVYLGRGSALLSSIVIVAYIGFFFVITLWCIKLLSSLPLKNKLVHYTAKNIKANRYAFVITVLSLTLTSLFLLVGYTLEKTVRDSYTAGVEQKLNYNYLAVSDDPAKLENALKESAEVDGYTKLYRQSGTLLTAQGSSKSAQICSINEDDYHIKYKILEGEDVFQGSADDVLISSAFSEQIEVKVGGTLKLELDGATKNYRVKGIYEAGQVNPAFILKPAVNESKGSLLFLVKADSSSFKENVSGVSLMHISIMGMAIMKRMADFLTIFKWLCWICIFSSVLFNLNLIYMNYLNEYKDSVIIRALGVGKGFLYKHLGLKSVYAMLLSLLMSLGLYIAVLSLALEVIFKVNVNIAAETIVIPVSCALGIVAVIFFIPFRLLQRAQGFEELREQV</sequence>
<dbReference type="AlphaFoldDB" id="A0A0W1B4U1"/>
<feature type="transmembrane region" description="Helical" evidence="1">
    <location>
        <begin position="269"/>
        <end position="291"/>
    </location>
</feature>
<proteinExistence type="predicted"/>
<feature type="transmembrane region" description="Helical" evidence="1">
    <location>
        <begin position="229"/>
        <end position="248"/>
    </location>
</feature>
<name>A0A0W1B4U1_9BACL</name>
<feature type="transmembrane region" description="Helical" evidence="1">
    <location>
        <begin position="646"/>
        <end position="664"/>
    </location>
</feature>
<keyword evidence="1" id="KW-0812">Transmembrane</keyword>
<keyword evidence="1" id="KW-1133">Transmembrane helix</keyword>
<dbReference type="GO" id="GO:0005886">
    <property type="term" value="C:plasma membrane"/>
    <property type="evidence" value="ECO:0007669"/>
    <property type="project" value="TreeGrafter"/>
</dbReference>
<dbReference type="InterPro" id="IPR038766">
    <property type="entry name" value="Membrane_comp_ABC_pdt"/>
</dbReference>
<reference evidence="2 3" key="1">
    <citation type="journal article" date="2015" name="Int. Biodeterior. Biodegradation">
        <title>Physiological and genetic screening methods for the isolation of methyl tert-butyl ether-degrading bacteria for bioremediation purposes.</title>
        <authorList>
            <person name="Guisado I.M."/>
            <person name="Purswani J."/>
            <person name="Gonzalez Lopez J."/>
            <person name="Pozo C."/>
        </authorList>
    </citation>
    <scope>NUCLEOTIDE SEQUENCE [LARGE SCALE GENOMIC DNA]</scope>
    <source>
        <strain evidence="2 3">SH7</strain>
    </source>
</reference>
<feature type="transmembrane region" description="Helical" evidence="1">
    <location>
        <begin position="696"/>
        <end position="721"/>
    </location>
</feature>
<accession>A0A0W1B4U1</accession>
<dbReference type="Proteomes" id="UP000054709">
    <property type="component" value="Unassembled WGS sequence"/>
</dbReference>
<protein>
    <recommendedName>
        <fullName evidence="4">ABC3 transporter permease protein domain-containing protein</fullName>
    </recommendedName>
</protein>
<feature type="transmembrane region" description="Helical" evidence="1">
    <location>
        <begin position="733"/>
        <end position="752"/>
    </location>
</feature>
<comment type="caution">
    <text evidence="2">The sequence shown here is derived from an EMBL/GenBank/DDBJ whole genome shotgun (WGS) entry which is preliminary data.</text>
</comment>
<gene>
    <name evidence="2" type="ORF">UQ64_04480</name>
</gene>
<feature type="transmembrane region" description="Helical" evidence="1">
    <location>
        <begin position="384"/>
        <end position="410"/>
    </location>
</feature>
<evidence type="ECO:0000256" key="1">
    <source>
        <dbReference type="SAM" id="Phobius"/>
    </source>
</evidence>
<dbReference type="PANTHER" id="PTHR30287:SF2">
    <property type="entry name" value="BLL1001 PROTEIN"/>
    <property type="match status" value="1"/>
</dbReference>